<comment type="caution">
    <text evidence="1">The sequence shown here is derived from an EMBL/GenBank/DDBJ whole genome shotgun (WGS) entry which is preliminary data.</text>
</comment>
<accession>A0ACB8BX06</accession>
<name>A0ACB8BX06_9AGAM</name>
<protein>
    <submittedName>
        <fullName evidence="1">Uncharacterized protein</fullName>
    </submittedName>
</protein>
<gene>
    <name evidence="1" type="ORF">BV22DRAFT_1141549</name>
</gene>
<evidence type="ECO:0000313" key="1">
    <source>
        <dbReference type="EMBL" id="KAH7929997.1"/>
    </source>
</evidence>
<dbReference type="Proteomes" id="UP000790709">
    <property type="component" value="Unassembled WGS sequence"/>
</dbReference>
<proteinExistence type="predicted"/>
<evidence type="ECO:0000313" key="2">
    <source>
        <dbReference type="Proteomes" id="UP000790709"/>
    </source>
</evidence>
<organism evidence="1 2">
    <name type="scientific">Leucogyrophana mollusca</name>
    <dbReference type="NCBI Taxonomy" id="85980"/>
    <lineage>
        <taxon>Eukaryota</taxon>
        <taxon>Fungi</taxon>
        <taxon>Dikarya</taxon>
        <taxon>Basidiomycota</taxon>
        <taxon>Agaricomycotina</taxon>
        <taxon>Agaricomycetes</taxon>
        <taxon>Agaricomycetidae</taxon>
        <taxon>Boletales</taxon>
        <taxon>Boletales incertae sedis</taxon>
        <taxon>Leucogyrophana</taxon>
    </lineage>
</organism>
<reference evidence="1" key="1">
    <citation type="journal article" date="2021" name="New Phytol.">
        <title>Evolutionary innovations through gain and loss of genes in the ectomycorrhizal Boletales.</title>
        <authorList>
            <person name="Wu G."/>
            <person name="Miyauchi S."/>
            <person name="Morin E."/>
            <person name="Kuo A."/>
            <person name="Drula E."/>
            <person name="Varga T."/>
            <person name="Kohler A."/>
            <person name="Feng B."/>
            <person name="Cao Y."/>
            <person name="Lipzen A."/>
            <person name="Daum C."/>
            <person name="Hundley H."/>
            <person name="Pangilinan J."/>
            <person name="Johnson J."/>
            <person name="Barry K."/>
            <person name="LaButti K."/>
            <person name="Ng V."/>
            <person name="Ahrendt S."/>
            <person name="Min B."/>
            <person name="Choi I.G."/>
            <person name="Park H."/>
            <person name="Plett J.M."/>
            <person name="Magnuson J."/>
            <person name="Spatafora J.W."/>
            <person name="Nagy L.G."/>
            <person name="Henrissat B."/>
            <person name="Grigoriev I.V."/>
            <person name="Yang Z.L."/>
            <person name="Xu J."/>
            <person name="Martin F.M."/>
        </authorList>
    </citation>
    <scope>NUCLEOTIDE SEQUENCE</scope>
    <source>
        <strain evidence="1">KUC20120723A-06</strain>
    </source>
</reference>
<keyword evidence="2" id="KW-1185">Reference proteome</keyword>
<sequence length="346" mass="38272">MDIPITVADIAGFFVESVAFGIYLVSLGYCSASLFHSGARFKRAAELNWPMVIASLAMFVVSTLDLAMGLYRILLAFVQYTGPGGAEQILTDISKWFNVGKTACVLLQSTIGDTMLIYRCWVVYNRSYKAIAFPALVWLGGTASYIYAMHIMGNLHEVHSSVSESHIEPYITAFFGLTIGFIYSASTNHNNNALFPLISPGLLVWRIWRVDRQRDLLATYSSHRPPSSLRRVMRSIIESGVLYTVFTLITFITYTARSNSSYIASAAELQVVGIAFNLIIIRAARHKDEEDAIGSTTRVQSCPLRFISPSQTQFTVPPRPSVQESTSHEVDIEINGGCVQLDKGPT</sequence>
<dbReference type="EMBL" id="MU266336">
    <property type="protein sequence ID" value="KAH7929997.1"/>
    <property type="molecule type" value="Genomic_DNA"/>
</dbReference>